<reference evidence="4" key="1">
    <citation type="submission" date="2023-07" db="EMBL/GenBank/DDBJ databases">
        <title>30 novel species of actinomycetes from the DSMZ collection.</title>
        <authorList>
            <person name="Nouioui I."/>
        </authorList>
    </citation>
    <scope>NUCLEOTIDE SEQUENCE [LARGE SCALE GENOMIC DNA]</scope>
    <source>
        <strain evidence="4">DSM 41636</strain>
    </source>
</reference>
<name>A0ABU2Q5Z1_9ACTN</name>
<sequence length="338" mass="35091">MGSGVGQMVTDMVRRRISGTPDGQMALTALDERPADPGTAARLEEALQPHVAADPAFRSQLEVAVRGPQPSINNGIQIGAGAKLRGNTLSLGPVTIQNTPAARATLVTLAVVLVVALVFGVYGVSRAIKGDDSPSRTDPGTAGRAPGSGDEPAARSTGDGTASEDTDTPASDGRPLGAEEIDHVLGSLEMPSGWTDGGWATESAEGMNLTNIARRQCWDLDDPDPYEHHGSGQVIDSGGRGEGVAIDLTAVEASGTRTATDDAVDSMAALRIMYGCLPDAGPVDIGDEAFTCTQPGYVYTWVRVGPMIAWVITPDPARETSDAWARKLVPPLREVLGA</sequence>
<evidence type="ECO:0000313" key="4">
    <source>
        <dbReference type="Proteomes" id="UP001183881"/>
    </source>
</evidence>
<gene>
    <name evidence="3" type="ORF">RM705_32855</name>
</gene>
<protein>
    <recommendedName>
        <fullName evidence="5">Serine/threonine protein kinase</fullName>
    </recommendedName>
</protein>
<dbReference type="EMBL" id="JAVRFA010000077">
    <property type="protein sequence ID" value="MDT0399457.1"/>
    <property type="molecule type" value="Genomic_DNA"/>
</dbReference>
<proteinExistence type="predicted"/>
<evidence type="ECO:0000313" key="3">
    <source>
        <dbReference type="EMBL" id="MDT0399457.1"/>
    </source>
</evidence>
<evidence type="ECO:0008006" key="5">
    <source>
        <dbReference type="Google" id="ProtNLM"/>
    </source>
</evidence>
<dbReference type="Proteomes" id="UP001183881">
    <property type="component" value="Unassembled WGS sequence"/>
</dbReference>
<feature type="transmembrane region" description="Helical" evidence="2">
    <location>
        <begin position="106"/>
        <end position="125"/>
    </location>
</feature>
<keyword evidence="2" id="KW-0812">Transmembrane</keyword>
<accession>A0ABU2Q5Z1</accession>
<organism evidence="3 4">
    <name type="scientific">Streptomyces edwardsiae</name>
    <dbReference type="NCBI Taxonomy" id="3075527"/>
    <lineage>
        <taxon>Bacteria</taxon>
        <taxon>Bacillati</taxon>
        <taxon>Actinomycetota</taxon>
        <taxon>Actinomycetes</taxon>
        <taxon>Kitasatosporales</taxon>
        <taxon>Streptomycetaceae</taxon>
        <taxon>Streptomyces</taxon>
    </lineage>
</organism>
<keyword evidence="2" id="KW-1133">Transmembrane helix</keyword>
<keyword evidence="2" id="KW-0472">Membrane</keyword>
<comment type="caution">
    <text evidence="3">The sequence shown here is derived from an EMBL/GenBank/DDBJ whole genome shotgun (WGS) entry which is preliminary data.</text>
</comment>
<keyword evidence="4" id="KW-1185">Reference proteome</keyword>
<evidence type="ECO:0000256" key="1">
    <source>
        <dbReference type="SAM" id="MobiDB-lite"/>
    </source>
</evidence>
<dbReference type="RefSeq" id="WP_311648934.1">
    <property type="nucleotide sequence ID" value="NZ_JAVRFA010000077.1"/>
</dbReference>
<feature type="region of interest" description="Disordered" evidence="1">
    <location>
        <begin position="128"/>
        <end position="177"/>
    </location>
</feature>
<evidence type="ECO:0000256" key="2">
    <source>
        <dbReference type="SAM" id="Phobius"/>
    </source>
</evidence>